<dbReference type="PANTHER" id="PTHR33989:SF11">
    <property type="entry name" value="LICHENAN PERMEASE IIC COMPONENT"/>
    <property type="match status" value="1"/>
</dbReference>
<evidence type="ECO:0000256" key="1">
    <source>
        <dbReference type="ARBA" id="ARBA00004651"/>
    </source>
</evidence>
<comment type="subcellular location">
    <subcellularLocation>
        <location evidence="1">Cell membrane</location>
        <topology evidence="1">Multi-pass membrane protein</topology>
    </subcellularLocation>
</comment>
<evidence type="ECO:0000313" key="12">
    <source>
        <dbReference type="Proteomes" id="UP000736583"/>
    </source>
</evidence>
<feature type="transmembrane region" description="Helical" evidence="9">
    <location>
        <begin position="346"/>
        <end position="366"/>
    </location>
</feature>
<comment type="caution">
    <text evidence="11">The sequence shown here is derived from an EMBL/GenBank/DDBJ whole genome shotgun (WGS) entry which is preliminary data.</text>
</comment>
<keyword evidence="4 8" id="KW-0762">Sugar transport</keyword>
<evidence type="ECO:0000256" key="2">
    <source>
        <dbReference type="ARBA" id="ARBA00022448"/>
    </source>
</evidence>
<evidence type="ECO:0000256" key="6">
    <source>
        <dbReference type="ARBA" id="ARBA00022989"/>
    </source>
</evidence>
<dbReference type="Proteomes" id="UP000736583">
    <property type="component" value="Unassembled WGS sequence"/>
</dbReference>
<evidence type="ECO:0000256" key="4">
    <source>
        <dbReference type="ARBA" id="ARBA00022597"/>
    </source>
</evidence>
<feature type="transmembrane region" description="Helical" evidence="9">
    <location>
        <begin position="103"/>
        <end position="120"/>
    </location>
</feature>
<keyword evidence="7 8" id="KW-0472">Membrane</keyword>
<feature type="transmembrane region" description="Helical" evidence="9">
    <location>
        <begin position="386"/>
        <end position="413"/>
    </location>
</feature>
<dbReference type="PIRSF" id="PIRSF006351">
    <property type="entry name" value="PTS_EIIC-Cellobiose"/>
    <property type="match status" value="1"/>
</dbReference>
<evidence type="ECO:0000256" key="5">
    <source>
        <dbReference type="ARBA" id="ARBA00022692"/>
    </source>
</evidence>
<reference evidence="11 12" key="1">
    <citation type="submission" date="2021-06" db="EMBL/GenBank/DDBJ databases">
        <authorList>
            <person name="Sun Q."/>
            <person name="Li D."/>
        </authorList>
    </citation>
    <scope>NUCLEOTIDE SEQUENCE [LARGE SCALE GENOMIC DNA]</scope>
    <source>
        <strain evidence="11 12">MSJ-4</strain>
    </source>
</reference>
<feature type="transmembrane region" description="Helical" evidence="9">
    <location>
        <begin position="140"/>
        <end position="163"/>
    </location>
</feature>
<dbReference type="NCBIfam" id="TIGR00410">
    <property type="entry name" value="lacE"/>
    <property type="match status" value="1"/>
</dbReference>
<dbReference type="PROSITE" id="PS51105">
    <property type="entry name" value="PTS_EIIC_TYPE_3"/>
    <property type="match status" value="1"/>
</dbReference>
<evidence type="ECO:0000313" key="11">
    <source>
        <dbReference type="EMBL" id="MBU5592010.1"/>
    </source>
</evidence>
<dbReference type="NCBIfam" id="TIGR00359">
    <property type="entry name" value="cello_pts_IIC"/>
    <property type="match status" value="1"/>
</dbReference>
<name>A0ABS6F294_9CLOT</name>
<feature type="transmembrane region" description="Helical" evidence="9">
    <location>
        <begin position="290"/>
        <end position="311"/>
    </location>
</feature>
<dbReference type="InterPro" id="IPR051088">
    <property type="entry name" value="PTS_Sugar-EIIC/EIIB"/>
</dbReference>
<sequence length="429" mass="47148">MDSMESKLMPVASKIAENRYLMAIRDGFMLAMPLLILGAMSLLFANFPIPGYGDFMAKVFGANWNVFFVRPFESTMAIMTIFVVFGIAYSLAKQYELEGASSAVIALVAFLILTPFMVSFTPEGTKEVFKVSDVIPMEWIGSKGLFVGMFTAIISTEIVRFVVKKGWVIKMPEGVPPSVSKAFSSLIPALIVILLFDVIRLIFTFTSFTTIHQFIYKVLQAPLTSLGDTLPATLIANLFIGLFWVFGIHGANIVGAVMSPIWLSLSGDNLKAFQAGAELPHIITQQFQEIYLQFGGSGCTLALCLAMIFICKSQQCKKLGKLAVLPGLFNINEPITFGLPIVLNPIMMIPFILTPMILAVVSYFAISTGLVPRPSGVLIPWTTPPVIGGFLVSGIRGAILHIIEIAISFFIYLPFLRVVDKQYYQQEQS</sequence>
<feature type="transmembrane region" description="Helical" evidence="9">
    <location>
        <begin position="253"/>
        <end position="270"/>
    </location>
</feature>
<gene>
    <name evidence="11" type="primary">celB</name>
    <name evidence="11" type="ORF">KQI89_09535</name>
</gene>
<feature type="transmembrane region" description="Helical" evidence="9">
    <location>
        <begin position="67"/>
        <end position="91"/>
    </location>
</feature>
<keyword evidence="12" id="KW-1185">Reference proteome</keyword>
<evidence type="ECO:0000256" key="7">
    <source>
        <dbReference type="ARBA" id="ARBA00023136"/>
    </source>
</evidence>
<organism evidence="11 12">
    <name type="scientific">Clostridium simiarum</name>
    <dbReference type="NCBI Taxonomy" id="2841506"/>
    <lineage>
        <taxon>Bacteria</taxon>
        <taxon>Bacillati</taxon>
        <taxon>Bacillota</taxon>
        <taxon>Clostridia</taxon>
        <taxon>Eubacteriales</taxon>
        <taxon>Clostridiaceae</taxon>
        <taxon>Clostridium</taxon>
    </lineage>
</organism>
<dbReference type="InterPro" id="IPR003352">
    <property type="entry name" value="PTS_EIIC"/>
</dbReference>
<evidence type="ECO:0000256" key="8">
    <source>
        <dbReference type="PIRNR" id="PIRNR006351"/>
    </source>
</evidence>
<evidence type="ECO:0000256" key="3">
    <source>
        <dbReference type="ARBA" id="ARBA00022475"/>
    </source>
</evidence>
<dbReference type="PANTHER" id="PTHR33989">
    <property type="match status" value="1"/>
</dbReference>
<evidence type="ECO:0000256" key="9">
    <source>
        <dbReference type="SAM" id="Phobius"/>
    </source>
</evidence>
<feature type="transmembrane region" description="Helical" evidence="9">
    <location>
        <begin position="223"/>
        <end position="246"/>
    </location>
</feature>
<keyword evidence="6 9" id="KW-1133">Transmembrane helix</keyword>
<keyword evidence="2 8" id="KW-0813">Transport</keyword>
<keyword evidence="5 9" id="KW-0812">Transmembrane</keyword>
<protein>
    <recommendedName>
        <fullName evidence="8">Permease IIC component</fullName>
    </recommendedName>
</protein>
<accession>A0ABS6F294</accession>
<keyword evidence="3 8" id="KW-1003">Cell membrane</keyword>
<dbReference type="Pfam" id="PF02378">
    <property type="entry name" value="PTS_EIIC"/>
    <property type="match status" value="1"/>
</dbReference>
<dbReference type="EMBL" id="JAHLQL010000002">
    <property type="protein sequence ID" value="MBU5592010.1"/>
    <property type="molecule type" value="Genomic_DNA"/>
</dbReference>
<feature type="transmembrane region" description="Helical" evidence="9">
    <location>
        <begin position="28"/>
        <end position="47"/>
    </location>
</feature>
<keyword evidence="11" id="KW-0808">Transferase</keyword>
<feature type="domain" description="PTS EIIC type-3" evidence="10">
    <location>
        <begin position="4"/>
        <end position="415"/>
    </location>
</feature>
<feature type="transmembrane region" description="Helical" evidence="9">
    <location>
        <begin position="183"/>
        <end position="203"/>
    </location>
</feature>
<dbReference type="InterPro" id="IPR004501">
    <property type="entry name" value="PTS_EIIC_3"/>
</dbReference>
<evidence type="ECO:0000259" key="10">
    <source>
        <dbReference type="PROSITE" id="PS51105"/>
    </source>
</evidence>
<dbReference type="GO" id="GO:0016740">
    <property type="term" value="F:transferase activity"/>
    <property type="evidence" value="ECO:0007669"/>
    <property type="project" value="UniProtKB-KW"/>
</dbReference>
<dbReference type="InterPro" id="IPR004796">
    <property type="entry name" value="PTS_IIC_cello"/>
</dbReference>
<comment type="function">
    <text evidence="8">The phosphoenolpyruvate-dependent sugar phosphotransferase system (PTS), a major carbohydrate active -transport system, catalyzes the phosphorylation of incoming sugar substrates concomitant with their translocation across the cell membrane.</text>
</comment>
<proteinExistence type="predicted"/>